<feature type="region of interest" description="Disordered" evidence="1">
    <location>
        <begin position="260"/>
        <end position="279"/>
    </location>
</feature>
<keyword evidence="3" id="KW-1185">Reference proteome</keyword>
<protein>
    <submittedName>
        <fullName evidence="2">Uncharacterized protein</fullName>
    </submittedName>
</protein>
<accession>A0ABR3R802</accession>
<evidence type="ECO:0000313" key="2">
    <source>
        <dbReference type="EMBL" id="KAL1600551.1"/>
    </source>
</evidence>
<reference evidence="2 3" key="1">
    <citation type="submission" date="2024-02" db="EMBL/GenBank/DDBJ databases">
        <title>De novo assembly and annotation of 12 fungi associated with fruit tree decline syndrome in Ontario, Canada.</title>
        <authorList>
            <person name="Sulman M."/>
            <person name="Ellouze W."/>
            <person name="Ilyukhin E."/>
        </authorList>
    </citation>
    <scope>NUCLEOTIDE SEQUENCE [LARGE SCALE GENOMIC DNA]</scope>
    <source>
        <strain evidence="2 3">M42-189</strain>
    </source>
</reference>
<dbReference type="Proteomes" id="UP001521785">
    <property type="component" value="Unassembled WGS sequence"/>
</dbReference>
<feature type="region of interest" description="Disordered" evidence="1">
    <location>
        <begin position="21"/>
        <end position="50"/>
    </location>
</feature>
<organism evidence="2 3">
    <name type="scientific">Paraconiothyrium brasiliense</name>
    <dbReference type="NCBI Taxonomy" id="300254"/>
    <lineage>
        <taxon>Eukaryota</taxon>
        <taxon>Fungi</taxon>
        <taxon>Dikarya</taxon>
        <taxon>Ascomycota</taxon>
        <taxon>Pezizomycotina</taxon>
        <taxon>Dothideomycetes</taxon>
        <taxon>Pleosporomycetidae</taxon>
        <taxon>Pleosporales</taxon>
        <taxon>Massarineae</taxon>
        <taxon>Didymosphaeriaceae</taxon>
        <taxon>Paraconiothyrium</taxon>
    </lineage>
</organism>
<gene>
    <name evidence="2" type="ORF">SLS60_006937</name>
</gene>
<feature type="compositionally biased region" description="Polar residues" evidence="1">
    <location>
        <begin position="21"/>
        <end position="49"/>
    </location>
</feature>
<feature type="compositionally biased region" description="Basic and acidic residues" evidence="1">
    <location>
        <begin position="263"/>
        <end position="279"/>
    </location>
</feature>
<name>A0ABR3R802_9PLEO</name>
<proteinExistence type="predicted"/>
<evidence type="ECO:0000256" key="1">
    <source>
        <dbReference type="SAM" id="MobiDB-lite"/>
    </source>
</evidence>
<dbReference type="EMBL" id="JAKJXO020000009">
    <property type="protein sequence ID" value="KAL1600551.1"/>
    <property type="molecule type" value="Genomic_DNA"/>
</dbReference>
<comment type="caution">
    <text evidence="2">The sequence shown here is derived from an EMBL/GenBank/DDBJ whole genome shotgun (WGS) entry which is preliminary data.</text>
</comment>
<sequence>MASQNTNVPAAPVMKLPTMYGQMSKTQSKAQTPSNTNKIDAKSNLQQPRKSSEEELVEIYKWACTLDLKEDVRKMPRAHRLTLLGGPHVDLICGGDVVGDMPLKLLLATSTVACKTFIDKEGEKMTQFGVSQPAVGGALRTLANYLVTVMKVYTHYKLPRTTLVDDIDLLLVADTCGMKLYVTNLYNYWYAVLSNEPISSLGFDNVKAIDDRVMTYTDHFNILSMFVKRFSKDSLYTTWRDKLPNIEAAVQRMETEQAGLHAQKAEGKCKEEEERRQEETEWKFKVAKEEFEENLRAARGGRPGGYGMGV</sequence>
<evidence type="ECO:0000313" key="3">
    <source>
        <dbReference type="Proteomes" id="UP001521785"/>
    </source>
</evidence>